<keyword evidence="1" id="KW-0812">Transmembrane</keyword>
<name>A0A450ZYK5_9GAMM</name>
<sequence>MSTGKFISDIQETLEQLKAKGIDKVPLDNLIAYLSRAASDFESGEEVDKERYKAELQQWVEEYRNSHARSVEMMRATITTGQGALRAIFLMNGGSSVAMLAFISHLATNAPSKVHLFSMSLTIFIVGVLVSSIASGTTYLSTALYEYGEEWAGKAGSIISMATILLGIGSYVVFAYGIHEAYSVLSGFA</sequence>
<dbReference type="AlphaFoldDB" id="A0A450ZYK5"/>
<accession>A0A450ZYK5</accession>
<keyword evidence="1" id="KW-1133">Transmembrane helix</keyword>
<dbReference type="EMBL" id="CAADFW010000027">
    <property type="protein sequence ID" value="VFK58851.1"/>
    <property type="molecule type" value="Genomic_DNA"/>
</dbReference>
<gene>
    <name evidence="2" type="ORF">BECKTC1821E_GA0114239_103019</name>
    <name evidence="3" type="ORF">BECKTC1821F_GA0114240_102715</name>
</gene>
<evidence type="ECO:0000256" key="1">
    <source>
        <dbReference type="SAM" id="Phobius"/>
    </source>
</evidence>
<dbReference type="EMBL" id="CAADFT010000030">
    <property type="protein sequence ID" value="VFK43999.1"/>
    <property type="molecule type" value="Genomic_DNA"/>
</dbReference>
<organism evidence="3">
    <name type="scientific">Candidatus Kentrum sp. TC</name>
    <dbReference type="NCBI Taxonomy" id="2126339"/>
    <lineage>
        <taxon>Bacteria</taxon>
        <taxon>Pseudomonadati</taxon>
        <taxon>Pseudomonadota</taxon>
        <taxon>Gammaproteobacteria</taxon>
        <taxon>Candidatus Kentrum</taxon>
    </lineage>
</organism>
<feature type="transmembrane region" description="Helical" evidence="1">
    <location>
        <begin position="83"/>
        <end position="103"/>
    </location>
</feature>
<keyword evidence="1" id="KW-0472">Membrane</keyword>
<proteinExistence type="predicted"/>
<feature type="transmembrane region" description="Helical" evidence="1">
    <location>
        <begin position="123"/>
        <end position="145"/>
    </location>
</feature>
<protein>
    <submittedName>
        <fullName evidence="3">Uncharacterized protein</fullName>
    </submittedName>
</protein>
<evidence type="ECO:0000313" key="3">
    <source>
        <dbReference type="EMBL" id="VFK58851.1"/>
    </source>
</evidence>
<evidence type="ECO:0000313" key="2">
    <source>
        <dbReference type="EMBL" id="VFK43999.1"/>
    </source>
</evidence>
<feature type="transmembrane region" description="Helical" evidence="1">
    <location>
        <begin position="157"/>
        <end position="178"/>
    </location>
</feature>
<reference evidence="3" key="1">
    <citation type="submission" date="2019-02" db="EMBL/GenBank/DDBJ databases">
        <authorList>
            <person name="Gruber-Vodicka R. H."/>
            <person name="Seah K. B. B."/>
        </authorList>
    </citation>
    <scope>NUCLEOTIDE SEQUENCE</scope>
    <source>
        <strain evidence="2">BECK_BZ125</strain>
        <strain evidence="3">BECK_BZ126</strain>
    </source>
</reference>